<accession>A0A151PID9</accession>
<comment type="caution">
    <text evidence="1">The sequence shown here is derived from an EMBL/GenBank/DDBJ whole genome shotgun (WGS) entry which is preliminary data.</text>
</comment>
<proteinExistence type="predicted"/>
<dbReference type="EMBL" id="AKHW03000179">
    <property type="protein sequence ID" value="KYO48819.1"/>
    <property type="molecule type" value="Genomic_DNA"/>
</dbReference>
<evidence type="ECO:0000313" key="2">
    <source>
        <dbReference type="Proteomes" id="UP000050525"/>
    </source>
</evidence>
<gene>
    <name evidence="1" type="ORF">Y1Q_0004176</name>
</gene>
<dbReference type="AlphaFoldDB" id="A0A151PID9"/>
<name>A0A151PID9_ALLMI</name>
<protein>
    <submittedName>
        <fullName evidence="1">Uncharacterized protein</fullName>
    </submittedName>
</protein>
<keyword evidence="2" id="KW-1185">Reference proteome</keyword>
<dbReference type="Proteomes" id="UP000050525">
    <property type="component" value="Unassembled WGS sequence"/>
</dbReference>
<organism evidence="1 2">
    <name type="scientific">Alligator mississippiensis</name>
    <name type="common">American alligator</name>
    <dbReference type="NCBI Taxonomy" id="8496"/>
    <lineage>
        <taxon>Eukaryota</taxon>
        <taxon>Metazoa</taxon>
        <taxon>Chordata</taxon>
        <taxon>Craniata</taxon>
        <taxon>Vertebrata</taxon>
        <taxon>Euteleostomi</taxon>
        <taxon>Archelosauria</taxon>
        <taxon>Archosauria</taxon>
        <taxon>Crocodylia</taxon>
        <taxon>Alligatoridae</taxon>
        <taxon>Alligatorinae</taxon>
        <taxon>Alligator</taxon>
    </lineage>
</organism>
<reference evidence="1 2" key="1">
    <citation type="journal article" date="2012" name="Genome Biol.">
        <title>Sequencing three crocodilian genomes to illuminate the evolution of archosaurs and amniotes.</title>
        <authorList>
            <person name="St John J.A."/>
            <person name="Braun E.L."/>
            <person name="Isberg S.R."/>
            <person name="Miles L.G."/>
            <person name="Chong A.Y."/>
            <person name="Gongora J."/>
            <person name="Dalzell P."/>
            <person name="Moran C."/>
            <person name="Bed'hom B."/>
            <person name="Abzhanov A."/>
            <person name="Burgess S.C."/>
            <person name="Cooksey A.M."/>
            <person name="Castoe T.A."/>
            <person name="Crawford N.G."/>
            <person name="Densmore L.D."/>
            <person name="Drew J.C."/>
            <person name="Edwards S.V."/>
            <person name="Faircloth B.C."/>
            <person name="Fujita M.K."/>
            <person name="Greenwold M.J."/>
            <person name="Hoffmann F.G."/>
            <person name="Howard J.M."/>
            <person name="Iguchi T."/>
            <person name="Janes D.E."/>
            <person name="Khan S.Y."/>
            <person name="Kohno S."/>
            <person name="de Koning A.J."/>
            <person name="Lance S.L."/>
            <person name="McCarthy F.M."/>
            <person name="McCormack J.E."/>
            <person name="Merchant M.E."/>
            <person name="Peterson D.G."/>
            <person name="Pollock D.D."/>
            <person name="Pourmand N."/>
            <person name="Raney B.J."/>
            <person name="Roessler K.A."/>
            <person name="Sanford J.R."/>
            <person name="Sawyer R.H."/>
            <person name="Schmidt C.J."/>
            <person name="Triplett E.W."/>
            <person name="Tuberville T.D."/>
            <person name="Venegas-Anaya M."/>
            <person name="Howard J.T."/>
            <person name="Jarvis E.D."/>
            <person name="Guillette L.J.Jr."/>
            <person name="Glenn T.C."/>
            <person name="Green R.E."/>
            <person name="Ray D.A."/>
        </authorList>
    </citation>
    <scope>NUCLEOTIDE SEQUENCE [LARGE SCALE GENOMIC DNA]</scope>
    <source>
        <strain evidence="1">KSC_2009_1</strain>
    </source>
</reference>
<sequence>MTTYSDLFDTHSSNSTPIGSHFDLDQAICVMGQLQMKGLSMDISIDWTVATEKKFLLAHKILRPTTFSGLPKAKLCL</sequence>
<evidence type="ECO:0000313" key="1">
    <source>
        <dbReference type="EMBL" id="KYO48819.1"/>
    </source>
</evidence>